<evidence type="ECO:0000256" key="1">
    <source>
        <dbReference type="ARBA" id="ARBA00004604"/>
    </source>
</evidence>
<dbReference type="SUPFAM" id="SSF55315">
    <property type="entry name" value="L30e-like"/>
    <property type="match status" value="1"/>
</dbReference>
<dbReference type="InterPro" id="IPR004038">
    <property type="entry name" value="Ribosomal_eL8/eL30/eS12/Gad45"/>
</dbReference>
<dbReference type="GO" id="GO:0000398">
    <property type="term" value="P:mRNA splicing, via spliceosome"/>
    <property type="evidence" value="ECO:0007669"/>
    <property type="project" value="UniProtKB-UniRule"/>
</dbReference>
<comment type="similarity">
    <text evidence="2 6">Belongs to the eukaryotic ribosomal protein eL8 family.</text>
</comment>
<protein>
    <recommendedName>
        <fullName evidence="6">H/ACA ribonucleoprotein complex subunit 2</fullName>
    </recommendedName>
    <alternativeName>
        <fullName evidence="6">Nucleolar protein family A member 2</fullName>
    </alternativeName>
</protein>
<dbReference type="EMBL" id="CP092622">
    <property type="protein sequence ID" value="UMM22851.1"/>
    <property type="molecule type" value="Genomic_DNA"/>
</dbReference>
<evidence type="ECO:0000256" key="4">
    <source>
        <dbReference type="ARBA" id="ARBA00023242"/>
    </source>
</evidence>
<keyword evidence="10" id="KW-1185">Reference proteome</keyword>
<dbReference type="PANTHER" id="PTHR23105">
    <property type="entry name" value="RIBOSOMAL PROTEIN L7AE FAMILY MEMBER"/>
    <property type="match status" value="1"/>
</dbReference>
<dbReference type="InterPro" id="IPR002415">
    <property type="entry name" value="H/ACA_rnp_Nhp2-like"/>
</dbReference>
<organism evidence="9 10">
    <name type="scientific">Caenorhabditis briggsae</name>
    <dbReference type="NCBI Taxonomy" id="6238"/>
    <lineage>
        <taxon>Eukaryota</taxon>
        <taxon>Metazoa</taxon>
        <taxon>Ecdysozoa</taxon>
        <taxon>Nematoda</taxon>
        <taxon>Chromadorea</taxon>
        <taxon>Rhabditida</taxon>
        <taxon>Rhabditina</taxon>
        <taxon>Rhabditomorpha</taxon>
        <taxon>Rhabditoidea</taxon>
        <taxon>Rhabditidae</taxon>
        <taxon>Peloderinae</taxon>
        <taxon>Caenorhabditis</taxon>
    </lineage>
</organism>
<dbReference type="PROSITE" id="PS01082">
    <property type="entry name" value="RIBOSOMAL_L7AE"/>
    <property type="match status" value="1"/>
</dbReference>
<proteinExistence type="inferred from homology"/>
<dbReference type="Proteomes" id="UP000829354">
    <property type="component" value="Chromosome III"/>
</dbReference>
<sequence length="249" mass="26181">MVEVESELVEVESELAEVASELVEVESELVEVELELVEGGGIRNGRGGIGAGGGGIGAGGGGIGAGGGGIRAGGGGIGAGGGRVRKMGKRNLDETMNESAVSEIAEDVAALTTEKDEYQALCELVNPIAQPLANRKLAKKVYKLIKKAAAGEKTLREGIKDVQKELRKNEKGICILAGNVSPIDVYSHIPAICEEKEIPYVYIPSREQLGLAVGHRRPSILIFVKPSADFQELYDEVAETLHHLTVDAA</sequence>
<dbReference type="Pfam" id="PF01248">
    <property type="entry name" value="Ribosomal_L7Ae"/>
    <property type="match status" value="1"/>
</dbReference>
<evidence type="ECO:0000313" key="9">
    <source>
        <dbReference type="EMBL" id="UMM22851.1"/>
    </source>
</evidence>
<dbReference type="InterPro" id="IPR004037">
    <property type="entry name" value="Ribosomal_eL8-like_CS"/>
</dbReference>
<comment type="subcellular location">
    <subcellularLocation>
        <location evidence="1 6">Nucleus</location>
        <location evidence="1 6">Nucleolus</location>
    </subcellularLocation>
</comment>
<dbReference type="InterPro" id="IPR029064">
    <property type="entry name" value="Ribosomal_eL30-like_sf"/>
</dbReference>
<evidence type="ECO:0000256" key="2">
    <source>
        <dbReference type="ARBA" id="ARBA00007337"/>
    </source>
</evidence>
<dbReference type="GO" id="GO:0031429">
    <property type="term" value="C:box H/ACA snoRNP complex"/>
    <property type="evidence" value="ECO:0007669"/>
    <property type="project" value="UniProtKB-UniRule"/>
</dbReference>
<reference evidence="9 10" key="1">
    <citation type="submission" date="2022-04" db="EMBL/GenBank/DDBJ databases">
        <title>Chromosome-level reference genomes for two strains of Caenorhabditis briggsae: an improved platform for comparative genomics.</title>
        <authorList>
            <person name="Stevens L."/>
            <person name="Andersen E."/>
        </authorList>
    </citation>
    <scope>NUCLEOTIDE SEQUENCE [LARGE SCALE GENOMIC DNA]</scope>
    <source>
        <strain evidence="9">VX34</strain>
        <tissue evidence="9">Whole-organism</tissue>
    </source>
</reference>
<dbReference type="InterPro" id="IPR050257">
    <property type="entry name" value="eL8/uL1-like"/>
</dbReference>
<comment type="function">
    <text evidence="6">Common component of the spliceosome and rRNA processing machinery.</text>
</comment>
<feature type="coiled-coil region" evidence="7">
    <location>
        <begin position="1"/>
        <end position="35"/>
    </location>
</feature>
<evidence type="ECO:0000256" key="6">
    <source>
        <dbReference type="RuleBase" id="RU366039"/>
    </source>
</evidence>
<dbReference type="AlphaFoldDB" id="A0AAE9EFW8"/>
<dbReference type="PRINTS" id="PR00883">
    <property type="entry name" value="NUCLEARHMG"/>
</dbReference>
<evidence type="ECO:0000259" key="8">
    <source>
        <dbReference type="Pfam" id="PF01248"/>
    </source>
</evidence>
<evidence type="ECO:0000256" key="7">
    <source>
        <dbReference type="SAM" id="Coils"/>
    </source>
</evidence>
<gene>
    <name evidence="9" type="ORF">L5515_003852</name>
</gene>
<name>A0AAE9EFW8_CAEBR</name>
<dbReference type="FunFam" id="3.30.1330.30:FF:000062">
    <property type="entry name" value="Putative H/ACA ribonucleoprotein complex subunit 2-like protein"/>
    <property type="match status" value="1"/>
</dbReference>
<accession>A0AAE9EFW8</accession>
<keyword evidence="3 6" id="KW-0694">RNA-binding</keyword>
<dbReference type="GO" id="GO:0003723">
    <property type="term" value="F:RNA binding"/>
    <property type="evidence" value="ECO:0007669"/>
    <property type="project" value="UniProtKB-UniRule"/>
</dbReference>
<keyword evidence="5 6" id="KW-0687">Ribonucleoprotein</keyword>
<dbReference type="PRINTS" id="PR00881">
    <property type="entry name" value="L7ARS6FAMILY"/>
</dbReference>
<dbReference type="Gene3D" id="3.30.1330.30">
    <property type="match status" value="1"/>
</dbReference>
<evidence type="ECO:0000313" key="10">
    <source>
        <dbReference type="Proteomes" id="UP000829354"/>
    </source>
</evidence>
<keyword evidence="7" id="KW-0175">Coiled coil</keyword>
<dbReference type="GO" id="GO:0042254">
    <property type="term" value="P:ribosome biogenesis"/>
    <property type="evidence" value="ECO:0007669"/>
    <property type="project" value="InterPro"/>
</dbReference>
<dbReference type="GO" id="GO:0031120">
    <property type="term" value="P:snRNA pseudouridine synthesis"/>
    <property type="evidence" value="ECO:0007669"/>
    <property type="project" value="UniProtKB-UniRule"/>
</dbReference>
<dbReference type="InterPro" id="IPR018492">
    <property type="entry name" value="Ribosomal_eL8/Nhp2"/>
</dbReference>
<evidence type="ECO:0000256" key="5">
    <source>
        <dbReference type="ARBA" id="ARBA00023274"/>
    </source>
</evidence>
<comment type="function">
    <text evidence="6">Required for ribosome biogenesis. Part of a complex which catalyzes pseudouridylation of rRNA. This involves the isomerization of uridine such that the ribose is subsequently attached to C5, instead of the normal N1. Pseudouridine ('psi') residues may serve to stabilize the conformation of rRNAs.</text>
</comment>
<feature type="domain" description="Ribosomal protein eL8/eL30/eS12/Gadd45" evidence="8">
    <location>
        <begin position="140"/>
        <end position="233"/>
    </location>
</feature>
<keyword evidence="4 6" id="KW-0539">Nucleus</keyword>
<evidence type="ECO:0000256" key="3">
    <source>
        <dbReference type="ARBA" id="ARBA00022884"/>
    </source>
</evidence>